<evidence type="ECO:0000256" key="3">
    <source>
        <dbReference type="ARBA" id="ARBA00022840"/>
    </source>
</evidence>
<evidence type="ECO:0000256" key="2">
    <source>
        <dbReference type="ARBA" id="ARBA00022741"/>
    </source>
</evidence>
<reference evidence="9 10" key="1">
    <citation type="journal article" date="2009" name="Environ. Microbiol.">
        <title>Genome sequence of Desulfobacterium autotrophicum HRM2, a marine sulfate reducer oxidizing organic carbon completely to carbon dioxide.</title>
        <authorList>
            <person name="Strittmatter A.W."/>
            <person name="Liesegang H."/>
            <person name="Rabus R."/>
            <person name="Decker I."/>
            <person name="Amann J."/>
            <person name="Andres S."/>
            <person name="Henne A."/>
            <person name="Fricke W.F."/>
            <person name="Martinez-Arias R."/>
            <person name="Bartels D."/>
            <person name="Goesmann A."/>
            <person name="Krause L."/>
            <person name="Puehler A."/>
            <person name="Klenk H.P."/>
            <person name="Richter M."/>
            <person name="Schuler M."/>
            <person name="Gloeckner F.O."/>
            <person name="Meyerdierks A."/>
            <person name="Gottschalk G."/>
            <person name="Amann R."/>
        </authorList>
    </citation>
    <scope>NUCLEOTIDE SEQUENCE [LARGE SCALE GENOMIC DNA]</scope>
    <source>
        <strain evidence="10">ATCC 43914 / DSM 3382 / HRM2</strain>
    </source>
</reference>
<dbReference type="PANTHER" id="PTHR22683:SF41">
    <property type="entry name" value="DNA TRANSLOCASE FTSK"/>
    <property type="match status" value="1"/>
</dbReference>
<protein>
    <submittedName>
        <fullName evidence="9">FtsK2</fullName>
    </submittedName>
</protein>
<dbReference type="PANTHER" id="PTHR22683">
    <property type="entry name" value="SPORULATION PROTEIN RELATED"/>
    <property type="match status" value="1"/>
</dbReference>
<dbReference type="InterPro" id="IPR003593">
    <property type="entry name" value="AAA+_ATPase"/>
</dbReference>
<feature type="coiled-coil region" evidence="6">
    <location>
        <begin position="32"/>
        <end position="97"/>
    </location>
</feature>
<dbReference type="RefSeq" id="WP_015905140.1">
    <property type="nucleotide sequence ID" value="NC_012108.1"/>
</dbReference>
<evidence type="ECO:0000313" key="9">
    <source>
        <dbReference type="EMBL" id="ACN16378.1"/>
    </source>
</evidence>
<evidence type="ECO:0000259" key="8">
    <source>
        <dbReference type="PROSITE" id="PS50901"/>
    </source>
</evidence>
<proteinExistence type="inferred from homology"/>
<dbReference type="Gene3D" id="1.10.10.10">
    <property type="entry name" value="Winged helix-like DNA-binding domain superfamily/Winged helix DNA-binding domain"/>
    <property type="match status" value="1"/>
</dbReference>
<dbReference type="InterPro" id="IPR018541">
    <property type="entry name" value="Ftsk_gamma"/>
</dbReference>
<dbReference type="Gene3D" id="3.40.50.300">
    <property type="entry name" value="P-loop containing nucleotide triphosphate hydrolases"/>
    <property type="match status" value="1"/>
</dbReference>
<dbReference type="SUPFAM" id="SSF46785">
    <property type="entry name" value="Winged helix' DNA-binding domain"/>
    <property type="match status" value="1"/>
</dbReference>
<comment type="similarity">
    <text evidence="1">Belongs to the FtsK/SpoIIIE/SftA family.</text>
</comment>
<dbReference type="InterPro" id="IPR036388">
    <property type="entry name" value="WH-like_DNA-bd_sf"/>
</dbReference>
<dbReference type="SMART" id="SM00843">
    <property type="entry name" value="Ftsk_gamma"/>
    <property type="match status" value="1"/>
</dbReference>
<evidence type="ECO:0000313" key="10">
    <source>
        <dbReference type="Proteomes" id="UP000000442"/>
    </source>
</evidence>
<dbReference type="Pfam" id="PF09397">
    <property type="entry name" value="FtsK_gamma"/>
    <property type="match status" value="1"/>
</dbReference>
<evidence type="ECO:0000256" key="4">
    <source>
        <dbReference type="ARBA" id="ARBA00023125"/>
    </source>
</evidence>
<evidence type="ECO:0000256" key="6">
    <source>
        <dbReference type="SAM" id="Coils"/>
    </source>
</evidence>
<dbReference type="PROSITE" id="PS50901">
    <property type="entry name" value="FTSK"/>
    <property type="match status" value="1"/>
</dbReference>
<dbReference type="CDD" id="cd01127">
    <property type="entry name" value="TrwB_TraG_TraD_VirD4"/>
    <property type="match status" value="1"/>
</dbReference>
<sequence>MKKFKYSIDEDLLIIKTECGEYKFKIDDEMGLANAQRIADLMVNEMEKVEKKFLGGRETVSPYAALLMSKLNLSDRYVQLENRYNALVKEHEQTKALYLDQRKSGETYKQILEKKKISLRDVISEDLKRITESLSFSRKIEDMAETLPDPAPAQEDFQQQPSMEKQSEQSLTQAMDPEPALVEIPVEQSEPGPLEKTKIETTPATLEEPVLAPGSEPLEEPVTGPEPEPKPEPEPESLIESAIVLSQEPSYQLRINTPGRNFKSAMASVTTSSDEFQLPCLDFLKTSDVEIEVDHEAIRRDAELLEQKLGYFGIKGEVMEVSPGPVITTFEYKPAPGIKISKIVNLADDLALALSALSIRIVAPIPGKDVIGVEIPNAKMSIVPFIDIVGSDEFKNNDSKIPICLGKDIVGNPVVVGLEKMPHLLIAGATGTGKSVGLNAMITSILYKSSPDEVKFIMIDPKRIELSLFNDIPHLITPVITDMKKANTALQWVVREMEFRYEMLAKLQVRNIEQYNQKIKTADLSEYDDDDTFEVFSYIVIIIDELADLMMTASKDIEFSLTRIAQMARAAGIHLILATQRPSVDVLTGIIKANFPTRISFQVSSKTDSRTIIDANGAETLLGRGDMLFVPPGTARLSRVHGTYLSEEELVTITNFLKAQGKPRYVMDVVTEREEDSAMDTVNMGDDDYDEKYQAALEYVFTTRQASISSVQRALRVGYNRAARIIDLMEKKGIVGQSDGVKPRQVLIDRLDL</sequence>
<dbReference type="InterPro" id="IPR002543">
    <property type="entry name" value="FtsK_dom"/>
</dbReference>
<evidence type="ECO:0000256" key="7">
    <source>
        <dbReference type="SAM" id="MobiDB-lite"/>
    </source>
</evidence>
<dbReference type="eggNOG" id="COG1674">
    <property type="taxonomic scope" value="Bacteria"/>
</dbReference>
<dbReference type="GO" id="GO:0005524">
    <property type="term" value="F:ATP binding"/>
    <property type="evidence" value="ECO:0007669"/>
    <property type="project" value="UniProtKB-UniRule"/>
</dbReference>
<name>C0QLS4_DESAH</name>
<organism evidence="9 10">
    <name type="scientific">Desulforapulum autotrophicum (strain ATCC 43914 / DSM 3382 / VKM B-1955 / HRM2)</name>
    <name type="common">Desulfobacterium autotrophicum</name>
    <dbReference type="NCBI Taxonomy" id="177437"/>
    <lineage>
        <taxon>Bacteria</taxon>
        <taxon>Pseudomonadati</taxon>
        <taxon>Thermodesulfobacteriota</taxon>
        <taxon>Desulfobacteria</taxon>
        <taxon>Desulfobacterales</taxon>
        <taxon>Desulfobacteraceae</taxon>
        <taxon>Desulforapulum</taxon>
    </lineage>
</organism>
<dbReference type="EMBL" id="CP001087">
    <property type="protein sequence ID" value="ACN16378.1"/>
    <property type="molecule type" value="Genomic_DNA"/>
</dbReference>
<dbReference type="SMART" id="SM00382">
    <property type="entry name" value="AAA"/>
    <property type="match status" value="1"/>
</dbReference>
<dbReference type="InterPro" id="IPR027417">
    <property type="entry name" value="P-loop_NTPase"/>
</dbReference>
<dbReference type="Proteomes" id="UP000000442">
    <property type="component" value="Chromosome"/>
</dbReference>
<keyword evidence="2 5" id="KW-0547">Nucleotide-binding</keyword>
<dbReference type="Pfam" id="PF01580">
    <property type="entry name" value="FtsK_SpoIIIE"/>
    <property type="match status" value="1"/>
</dbReference>
<dbReference type="AlphaFoldDB" id="C0QLS4"/>
<feature type="binding site" evidence="5">
    <location>
        <begin position="428"/>
        <end position="435"/>
    </location>
    <ligand>
        <name>ATP</name>
        <dbReference type="ChEBI" id="CHEBI:30616"/>
    </ligand>
</feature>
<evidence type="ECO:0000256" key="5">
    <source>
        <dbReference type="PROSITE-ProRule" id="PRU00289"/>
    </source>
</evidence>
<feature type="domain" description="FtsK" evidence="8">
    <location>
        <begin position="411"/>
        <end position="610"/>
    </location>
</feature>
<evidence type="ECO:0000256" key="1">
    <source>
        <dbReference type="ARBA" id="ARBA00006474"/>
    </source>
</evidence>
<keyword evidence="4" id="KW-0238">DNA-binding</keyword>
<keyword evidence="6" id="KW-0175">Coiled coil</keyword>
<dbReference type="GO" id="GO:0003677">
    <property type="term" value="F:DNA binding"/>
    <property type="evidence" value="ECO:0007669"/>
    <property type="project" value="UniProtKB-KW"/>
</dbReference>
<feature type="region of interest" description="Disordered" evidence="7">
    <location>
        <begin position="148"/>
        <end position="237"/>
    </location>
</feature>
<dbReference type="KEGG" id="dat:HRM2_33030"/>
<keyword evidence="10" id="KW-1185">Reference proteome</keyword>
<dbReference type="SUPFAM" id="SSF52540">
    <property type="entry name" value="P-loop containing nucleoside triphosphate hydrolases"/>
    <property type="match status" value="1"/>
</dbReference>
<dbReference type="HOGENOM" id="CLU_001981_9_10_7"/>
<feature type="compositionally biased region" description="Polar residues" evidence="7">
    <location>
        <begin position="156"/>
        <end position="173"/>
    </location>
</feature>
<keyword evidence="3 5" id="KW-0067">ATP-binding</keyword>
<dbReference type="STRING" id="177437.HRM2_33030"/>
<gene>
    <name evidence="9" type="primary">ftsK2</name>
    <name evidence="9" type="ordered locus">HRM2_33030</name>
</gene>
<dbReference type="Pfam" id="PF17854">
    <property type="entry name" value="FtsK_alpha"/>
    <property type="match status" value="1"/>
</dbReference>
<dbReference type="InterPro" id="IPR036390">
    <property type="entry name" value="WH_DNA-bd_sf"/>
</dbReference>
<dbReference type="InterPro" id="IPR050206">
    <property type="entry name" value="FtsK/SpoIIIE/SftA"/>
</dbReference>
<dbReference type="Gene3D" id="3.30.980.40">
    <property type="match status" value="1"/>
</dbReference>
<dbReference type="InterPro" id="IPR041027">
    <property type="entry name" value="FtsK_alpha"/>
</dbReference>
<accession>C0QLS4</accession>